<evidence type="ECO:0000256" key="17">
    <source>
        <dbReference type="SAM" id="MobiDB-lite"/>
    </source>
</evidence>
<dbReference type="EMBL" id="JAVYJV010000022">
    <property type="protein sequence ID" value="KAK4340587.1"/>
    <property type="molecule type" value="Genomic_DNA"/>
</dbReference>
<feature type="region of interest" description="Disordered" evidence="17">
    <location>
        <begin position="451"/>
        <end position="497"/>
    </location>
</feature>
<comment type="caution">
    <text evidence="20">The sequence shown here is derived from an EMBL/GenBank/DDBJ whole genome shotgun (WGS) entry which is preliminary data.</text>
</comment>
<dbReference type="GO" id="GO:0005664">
    <property type="term" value="C:nuclear origin of replication recognition complex"/>
    <property type="evidence" value="ECO:0007669"/>
    <property type="project" value="TreeGrafter"/>
</dbReference>
<keyword evidence="11 16" id="KW-0238">DNA-binding</keyword>
<keyword evidence="12" id="KW-0010">Activator</keyword>
<comment type="subcellular location">
    <subcellularLocation>
        <location evidence="1 16">Nucleus</location>
    </subcellularLocation>
</comment>
<keyword evidence="7" id="KW-0862">Zinc</keyword>
<dbReference type="InterPro" id="IPR013083">
    <property type="entry name" value="Znf_RING/FYVE/PHD"/>
</dbReference>
<comment type="similarity">
    <text evidence="2 16">Belongs to the ORC1 family.</text>
</comment>
<keyword evidence="21" id="KW-1185">Reference proteome</keyword>
<dbReference type="Gene3D" id="3.40.50.300">
    <property type="entry name" value="P-loop containing nucleotide triphosphate hydrolases"/>
    <property type="match status" value="1"/>
</dbReference>
<sequence length="942" mass="106534">MKKSKQTLNTTPIKEQYPVPFSNLDVISPQTPQTLAATNRRRSLRLSSTPPPPPTHQPQEGKVLNFTKNVAKSVTNSAKSRKSKVIDLTPDLTLGPTESKRKNRRYIEKTNVGVEKRIVSRSVKKRVYYKEVIFDGGEFGVGDGSNPVLTVGPTESKGKRKCIEKNNVGVEKRSDLSSCKKRVYYKKVIFDGGEFAVGDDSIPVSTPGPTESKRKIIKNVGVEKRSVSRSCKKRVYYKKVVFDGGEFAVGDDVYVKRREDASSDDEDPEIEECRVCYKPAGRVIMIECDECLGGFHLKCLKPPLKEVPEGDWICLYCEAKKLGKTVEMPPPPPKGKKRVRTAKEKLLDSDLWAAHIESIWKEVDGIYWFRAHWYIIPEETAAGRQPHNLRRELYRTSDFADVEMESVIRHCYVMYPKEFEKARNEGDDVFLCEYEYDIHWHSFKRISEIEDNDVDDDEAEKDGDWNSCEDPDSDVEDERENQSNPLTRPSPAHPLAANSRKGRIFGLQKIGAKKIPEHVRSHKLTEIEKAKATLLLATLPKSLPCRTKEMEEITTFIKGAICEDQCLGRYLYIHGVPGTGKTMSVLAVMRSLRCEVDAGSIKPYCFVEINGLKLASPENIYSVIYEALTGHRVGWKKALQSLNERFSNVTERSKEDDRPCVLLIDELDLLVTRNQAVLYNILDWPTKPNSKLIVIGIANTMDLPEKLLPRISSRMGIQRLCFGPYNYRQLQEIILTRLNGVDAFEKPAIEFASRKVAAVSGDARRALEICRRAAELADYRVKKLLTIPNSAAAGKMLVRMADVEAAIQEMFQAPHIQVMRRSSTLSKIFLAAMVYEGHRTGMSETTFDKLAITVSCLCTSNGEKFPGWDMLLKVGFMNGDWKSVLLGLFKDAPRCKLGECRILLCEPGVKHKLQKLQLNFPSDDVSFALKDSKELPWLAKYL</sequence>
<dbReference type="Gene3D" id="3.30.40.10">
    <property type="entry name" value="Zinc/RING finger domain, C3HC4 (zinc finger)"/>
    <property type="match status" value="1"/>
</dbReference>
<evidence type="ECO:0000313" key="20">
    <source>
        <dbReference type="EMBL" id="KAK4340587.1"/>
    </source>
</evidence>
<dbReference type="InterPro" id="IPR011011">
    <property type="entry name" value="Znf_FYVE_PHD"/>
</dbReference>
<dbReference type="FunFam" id="2.30.30.490:FF:000020">
    <property type="entry name" value="Origin recognition complex subunit 1"/>
    <property type="match status" value="1"/>
</dbReference>
<comment type="subunit">
    <text evidence="16">Component of the origin recognition complex (ORC) composed of at least ORC1, ORC2, ORC3, ORC4, ORC5 and ORC6. ORC is regulated in a cell-cycle and development dependent manner. It is sequentially assembled at the exit from anaphase of mitosis and disassembled as cells enter S phase. Binds unmodified and methylated histone H3.</text>
</comment>
<dbReference type="InterPro" id="IPR003593">
    <property type="entry name" value="AAA+_ATPase"/>
</dbReference>
<organism evidence="20 21">
    <name type="scientific">Anisodus tanguticus</name>
    <dbReference type="NCBI Taxonomy" id="243964"/>
    <lineage>
        <taxon>Eukaryota</taxon>
        <taxon>Viridiplantae</taxon>
        <taxon>Streptophyta</taxon>
        <taxon>Embryophyta</taxon>
        <taxon>Tracheophyta</taxon>
        <taxon>Spermatophyta</taxon>
        <taxon>Magnoliopsida</taxon>
        <taxon>eudicotyledons</taxon>
        <taxon>Gunneridae</taxon>
        <taxon>Pentapetalae</taxon>
        <taxon>asterids</taxon>
        <taxon>lamiids</taxon>
        <taxon>Solanales</taxon>
        <taxon>Solanaceae</taxon>
        <taxon>Solanoideae</taxon>
        <taxon>Hyoscyameae</taxon>
        <taxon>Anisodus</taxon>
    </lineage>
</organism>
<evidence type="ECO:0000256" key="4">
    <source>
        <dbReference type="ARBA" id="ARBA00022723"/>
    </source>
</evidence>
<dbReference type="Pfam" id="PF17872">
    <property type="entry name" value="AAA_lid_10"/>
    <property type="match status" value="1"/>
</dbReference>
<dbReference type="CDD" id="cd00009">
    <property type="entry name" value="AAA"/>
    <property type="match status" value="1"/>
</dbReference>
<keyword evidence="14 16" id="KW-0539">Nucleus</keyword>
<comment type="function">
    <text evidence="16">Component of the origin recognition complex (ORC) that binds origins of replication. DNA-binding is ATP-dependent, however specific DNA sequences that define origins of replication have not been identified so far. ORC is required to assemble the pre-replication complex necessary to initiate DNA replication.</text>
</comment>
<evidence type="ECO:0000259" key="18">
    <source>
        <dbReference type="PROSITE" id="PS50016"/>
    </source>
</evidence>
<protein>
    <recommendedName>
        <fullName evidence="16">Origin recognition complex subunit 1</fullName>
    </recommendedName>
</protein>
<accession>A0AAE1QYM3</accession>
<dbReference type="Gene3D" id="2.30.30.490">
    <property type="match status" value="1"/>
</dbReference>
<feature type="region of interest" description="Disordered" evidence="17">
    <location>
        <begin position="1"/>
        <end position="62"/>
    </location>
</feature>
<dbReference type="SMART" id="SM00439">
    <property type="entry name" value="BAH"/>
    <property type="match status" value="1"/>
</dbReference>
<dbReference type="AlphaFoldDB" id="A0AAE1QYM3"/>
<dbReference type="Gene3D" id="1.10.8.60">
    <property type="match status" value="1"/>
</dbReference>
<keyword evidence="10" id="KW-0805">Transcription regulation</keyword>
<keyword evidence="13" id="KW-0804">Transcription</keyword>
<evidence type="ECO:0000256" key="13">
    <source>
        <dbReference type="ARBA" id="ARBA00023163"/>
    </source>
</evidence>
<feature type="domain" description="BAH" evidence="19">
    <location>
        <begin position="330"/>
        <end position="447"/>
    </location>
</feature>
<dbReference type="PANTHER" id="PTHR10763:SF23">
    <property type="entry name" value="ORIGIN RECOGNITION COMPLEX SUBUNIT 1"/>
    <property type="match status" value="1"/>
</dbReference>
<dbReference type="FunFam" id="3.30.40.10:FF:000691">
    <property type="entry name" value="Origin recognition complex subunit 1"/>
    <property type="match status" value="1"/>
</dbReference>
<keyword evidence="9" id="KW-0460">Magnesium</keyword>
<feature type="compositionally biased region" description="Acidic residues" evidence="17">
    <location>
        <begin position="451"/>
        <end position="479"/>
    </location>
</feature>
<proteinExistence type="inferred from homology"/>
<dbReference type="SUPFAM" id="SSF57903">
    <property type="entry name" value="FYVE/PHD zinc finger"/>
    <property type="match status" value="1"/>
</dbReference>
<dbReference type="Proteomes" id="UP001291623">
    <property type="component" value="Unassembled WGS sequence"/>
</dbReference>
<evidence type="ECO:0000313" key="21">
    <source>
        <dbReference type="Proteomes" id="UP001291623"/>
    </source>
</evidence>
<name>A0AAE1QYM3_9SOLA</name>
<dbReference type="InterPro" id="IPR041083">
    <property type="entry name" value="AAA_lid_10"/>
</dbReference>
<dbReference type="PROSITE" id="PS01359">
    <property type="entry name" value="ZF_PHD_1"/>
    <property type="match status" value="1"/>
</dbReference>
<dbReference type="InterPro" id="IPR001965">
    <property type="entry name" value="Znf_PHD"/>
</dbReference>
<evidence type="ECO:0000256" key="11">
    <source>
        <dbReference type="ARBA" id="ARBA00023125"/>
    </source>
</evidence>
<dbReference type="GO" id="GO:0005524">
    <property type="term" value="F:ATP binding"/>
    <property type="evidence" value="ECO:0007669"/>
    <property type="project" value="UniProtKB-KW"/>
</dbReference>
<evidence type="ECO:0000256" key="16">
    <source>
        <dbReference type="RuleBase" id="RU365058"/>
    </source>
</evidence>
<evidence type="ECO:0000256" key="6">
    <source>
        <dbReference type="ARBA" id="ARBA00022771"/>
    </source>
</evidence>
<dbReference type="SUPFAM" id="SSF52540">
    <property type="entry name" value="P-loop containing nucleoside triphosphate hydrolases"/>
    <property type="match status" value="1"/>
</dbReference>
<dbReference type="SMART" id="SM00382">
    <property type="entry name" value="AAA"/>
    <property type="match status" value="1"/>
</dbReference>
<dbReference type="SMART" id="SM00249">
    <property type="entry name" value="PHD"/>
    <property type="match status" value="1"/>
</dbReference>
<dbReference type="FunFam" id="3.40.50.300:FF:000199">
    <property type="entry name" value="Origin recognition complex subunit 1"/>
    <property type="match status" value="1"/>
</dbReference>
<keyword evidence="3 16" id="KW-0235">DNA replication</keyword>
<dbReference type="PROSITE" id="PS50016">
    <property type="entry name" value="ZF_PHD_2"/>
    <property type="match status" value="1"/>
</dbReference>
<dbReference type="Pfam" id="PF00004">
    <property type="entry name" value="AAA"/>
    <property type="match status" value="1"/>
</dbReference>
<gene>
    <name evidence="20" type="ORF">RND71_039088</name>
</gene>
<evidence type="ECO:0000256" key="3">
    <source>
        <dbReference type="ARBA" id="ARBA00022705"/>
    </source>
</evidence>
<dbReference type="GO" id="GO:0003682">
    <property type="term" value="F:chromatin binding"/>
    <property type="evidence" value="ECO:0007669"/>
    <property type="project" value="InterPro"/>
</dbReference>
<dbReference type="GO" id="GO:0016887">
    <property type="term" value="F:ATP hydrolysis activity"/>
    <property type="evidence" value="ECO:0007669"/>
    <property type="project" value="InterPro"/>
</dbReference>
<evidence type="ECO:0000256" key="10">
    <source>
        <dbReference type="ARBA" id="ARBA00023015"/>
    </source>
</evidence>
<dbReference type="InterPro" id="IPR003959">
    <property type="entry name" value="ATPase_AAA_core"/>
</dbReference>
<dbReference type="GO" id="GO:0033314">
    <property type="term" value="P:mitotic DNA replication checkpoint signaling"/>
    <property type="evidence" value="ECO:0007669"/>
    <property type="project" value="TreeGrafter"/>
</dbReference>
<dbReference type="GO" id="GO:0003688">
    <property type="term" value="F:DNA replication origin binding"/>
    <property type="evidence" value="ECO:0007669"/>
    <property type="project" value="TreeGrafter"/>
</dbReference>
<dbReference type="InterPro" id="IPR019787">
    <property type="entry name" value="Znf_PHD-finger"/>
</dbReference>
<dbReference type="GO" id="GO:0008270">
    <property type="term" value="F:zinc ion binding"/>
    <property type="evidence" value="ECO:0007669"/>
    <property type="project" value="UniProtKB-KW"/>
</dbReference>
<evidence type="ECO:0000256" key="5">
    <source>
        <dbReference type="ARBA" id="ARBA00022741"/>
    </source>
</evidence>
<feature type="compositionally biased region" description="Polar residues" evidence="17">
    <location>
        <begin position="28"/>
        <end position="37"/>
    </location>
</feature>
<dbReference type="Pfam" id="PF00628">
    <property type="entry name" value="PHD"/>
    <property type="match status" value="1"/>
</dbReference>
<dbReference type="InterPro" id="IPR043151">
    <property type="entry name" value="BAH_sf"/>
</dbReference>
<evidence type="ECO:0000256" key="9">
    <source>
        <dbReference type="ARBA" id="ARBA00022842"/>
    </source>
</evidence>
<feature type="domain" description="PHD-type" evidence="18">
    <location>
        <begin position="270"/>
        <end position="320"/>
    </location>
</feature>
<feature type="compositionally biased region" description="Polar residues" evidence="17">
    <location>
        <begin position="1"/>
        <end position="13"/>
    </location>
</feature>
<keyword evidence="8 16" id="KW-0067">ATP-binding</keyword>
<keyword evidence="5 16" id="KW-0547">Nucleotide-binding</keyword>
<dbReference type="GO" id="GO:0006270">
    <property type="term" value="P:DNA replication initiation"/>
    <property type="evidence" value="ECO:0007669"/>
    <property type="project" value="TreeGrafter"/>
</dbReference>
<dbReference type="InterPro" id="IPR001025">
    <property type="entry name" value="BAH_dom"/>
</dbReference>
<keyword evidence="4" id="KW-0479">Metal-binding</keyword>
<dbReference type="Pfam" id="PF01426">
    <property type="entry name" value="BAH"/>
    <property type="match status" value="1"/>
</dbReference>
<evidence type="ECO:0000259" key="19">
    <source>
        <dbReference type="PROSITE" id="PS51038"/>
    </source>
</evidence>
<dbReference type="InterPro" id="IPR019786">
    <property type="entry name" value="Zinc_finger_PHD-type_CS"/>
</dbReference>
<dbReference type="InterPro" id="IPR050311">
    <property type="entry name" value="ORC1/CDC6"/>
</dbReference>
<evidence type="ECO:0000256" key="12">
    <source>
        <dbReference type="ARBA" id="ARBA00023159"/>
    </source>
</evidence>
<dbReference type="InterPro" id="IPR027417">
    <property type="entry name" value="P-loop_NTPase"/>
</dbReference>
<dbReference type="PROSITE" id="PS51038">
    <property type="entry name" value="BAH"/>
    <property type="match status" value="1"/>
</dbReference>
<evidence type="ECO:0000256" key="2">
    <source>
        <dbReference type="ARBA" id="ARBA00008398"/>
    </source>
</evidence>
<dbReference type="GO" id="GO:0010385">
    <property type="term" value="F:double-stranded methylated DNA binding"/>
    <property type="evidence" value="ECO:0007669"/>
    <property type="project" value="UniProtKB-ARBA"/>
</dbReference>
<dbReference type="GO" id="GO:0006355">
    <property type="term" value="P:regulation of DNA-templated transcription"/>
    <property type="evidence" value="ECO:0007669"/>
    <property type="project" value="UniProtKB-ARBA"/>
</dbReference>
<dbReference type="FunFam" id="1.10.8.60:FF:000082">
    <property type="entry name" value="Origin recognition complex subunit 1"/>
    <property type="match status" value="1"/>
</dbReference>
<evidence type="ECO:0000256" key="1">
    <source>
        <dbReference type="ARBA" id="ARBA00004123"/>
    </source>
</evidence>
<dbReference type="PANTHER" id="PTHR10763">
    <property type="entry name" value="CELL DIVISION CONTROL PROTEIN 6-RELATED"/>
    <property type="match status" value="1"/>
</dbReference>
<evidence type="ECO:0000256" key="14">
    <source>
        <dbReference type="ARBA" id="ARBA00023242"/>
    </source>
</evidence>
<evidence type="ECO:0000256" key="7">
    <source>
        <dbReference type="ARBA" id="ARBA00022833"/>
    </source>
</evidence>
<reference evidence="20" key="1">
    <citation type="submission" date="2023-12" db="EMBL/GenBank/DDBJ databases">
        <title>Genome assembly of Anisodus tanguticus.</title>
        <authorList>
            <person name="Wang Y.-J."/>
        </authorList>
    </citation>
    <scope>NUCLEOTIDE SEQUENCE</scope>
    <source>
        <strain evidence="20">KB-2021</strain>
        <tissue evidence="20">Leaf</tissue>
    </source>
</reference>
<keyword evidence="6 15" id="KW-0863">Zinc-finger</keyword>
<evidence type="ECO:0000256" key="15">
    <source>
        <dbReference type="PROSITE-ProRule" id="PRU00146"/>
    </source>
</evidence>
<evidence type="ECO:0000256" key="8">
    <source>
        <dbReference type="ARBA" id="ARBA00022840"/>
    </source>
</evidence>